<evidence type="ECO:0000313" key="5">
    <source>
        <dbReference type="Proteomes" id="UP001164746"/>
    </source>
</evidence>
<feature type="repeat" description="ANK" evidence="3">
    <location>
        <begin position="46"/>
        <end position="78"/>
    </location>
</feature>
<dbReference type="SUPFAM" id="SSF48403">
    <property type="entry name" value="Ankyrin repeat"/>
    <property type="match status" value="1"/>
</dbReference>
<evidence type="ECO:0000256" key="1">
    <source>
        <dbReference type="ARBA" id="ARBA00022737"/>
    </source>
</evidence>
<protein>
    <submittedName>
        <fullName evidence="4">Uncharacterized protein</fullName>
    </submittedName>
</protein>
<proteinExistence type="predicted"/>
<evidence type="ECO:0000256" key="2">
    <source>
        <dbReference type="ARBA" id="ARBA00023043"/>
    </source>
</evidence>
<evidence type="ECO:0000313" key="4">
    <source>
        <dbReference type="EMBL" id="WAR19130.1"/>
    </source>
</evidence>
<sequence length="188" mass="20337">MTEQLEVAVKAGRIDVVNGFLSTLAENKSEENAALLKSILTTACYDGSSLLHIASKEDQFDIVRALLSTGADPTVKDLDGHFPYQLKQLIESGVGVNFSDAKESANTPLHWAASFADINTVRCLCGLENRQKCAGMTCYELGEGKPEVLDVLNNPPPILDVGIEGVNREKMTPLPEYMPISIVTGGWL</sequence>
<dbReference type="EMBL" id="CP111022">
    <property type="protein sequence ID" value="WAR19130.1"/>
    <property type="molecule type" value="Genomic_DNA"/>
</dbReference>
<keyword evidence="1" id="KW-0677">Repeat</keyword>
<dbReference type="PANTHER" id="PTHR24171">
    <property type="entry name" value="ANKYRIN REPEAT DOMAIN-CONTAINING PROTEIN 39-RELATED"/>
    <property type="match status" value="1"/>
</dbReference>
<dbReference type="Gene3D" id="1.25.40.20">
    <property type="entry name" value="Ankyrin repeat-containing domain"/>
    <property type="match status" value="2"/>
</dbReference>
<dbReference type="Pfam" id="PF00023">
    <property type="entry name" value="Ank"/>
    <property type="match status" value="2"/>
</dbReference>
<dbReference type="InterPro" id="IPR002110">
    <property type="entry name" value="Ankyrin_rpt"/>
</dbReference>
<evidence type="ECO:0000256" key="3">
    <source>
        <dbReference type="PROSITE-ProRule" id="PRU00023"/>
    </source>
</evidence>
<gene>
    <name evidence="4" type="ORF">MAR_000968</name>
</gene>
<dbReference type="InterPro" id="IPR036770">
    <property type="entry name" value="Ankyrin_rpt-contain_sf"/>
</dbReference>
<dbReference type="PROSITE" id="PS50088">
    <property type="entry name" value="ANK_REPEAT"/>
    <property type="match status" value="1"/>
</dbReference>
<name>A0ABY7FAD0_MYAAR</name>
<dbReference type="Proteomes" id="UP001164746">
    <property type="component" value="Chromosome 11"/>
</dbReference>
<accession>A0ABY7FAD0</accession>
<dbReference type="SMART" id="SM00248">
    <property type="entry name" value="ANK"/>
    <property type="match status" value="2"/>
</dbReference>
<dbReference type="PANTHER" id="PTHR24171:SF11">
    <property type="entry name" value="26S PROTEASOME NON-ATPASE REGULATORY SUBUNIT 10"/>
    <property type="match status" value="1"/>
</dbReference>
<organism evidence="4 5">
    <name type="scientific">Mya arenaria</name>
    <name type="common">Soft-shell clam</name>
    <dbReference type="NCBI Taxonomy" id="6604"/>
    <lineage>
        <taxon>Eukaryota</taxon>
        <taxon>Metazoa</taxon>
        <taxon>Spiralia</taxon>
        <taxon>Lophotrochozoa</taxon>
        <taxon>Mollusca</taxon>
        <taxon>Bivalvia</taxon>
        <taxon>Autobranchia</taxon>
        <taxon>Heteroconchia</taxon>
        <taxon>Euheterodonta</taxon>
        <taxon>Imparidentia</taxon>
        <taxon>Neoheterodontei</taxon>
        <taxon>Myida</taxon>
        <taxon>Myoidea</taxon>
        <taxon>Myidae</taxon>
        <taxon>Mya</taxon>
    </lineage>
</organism>
<keyword evidence="5" id="KW-1185">Reference proteome</keyword>
<reference evidence="4" key="1">
    <citation type="submission" date="2022-11" db="EMBL/GenBank/DDBJ databases">
        <title>Centuries of genome instability and evolution in soft-shell clam transmissible cancer (bioRxiv).</title>
        <authorList>
            <person name="Hart S.F.M."/>
            <person name="Yonemitsu M.A."/>
            <person name="Giersch R.M."/>
            <person name="Beal B.F."/>
            <person name="Arriagada G."/>
            <person name="Davis B.W."/>
            <person name="Ostrander E.A."/>
            <person name="Goff S.P."/>
            <person name="Metzger M.J."/>
        </authorList>
    </citation>
    <scope>NUCLEOTIDE SEQUENCE</scope>
    <source>
        <strain evidence="4">MELC-2E11</strain>
        <tissue evidence="4">Siphon/mantle</tissue>
    </source>
</reference>
<dbReference type="PROSITE" id="PS50297">
    <property type="entry name" value="ANK_REP_REGION"/>
    <property type="match status" value="1"/>
</dbReference>
<feature type="non-terminal residue" evidence="4">
    <location>
        <position position="188"/>
    </location>
</feature>
<keyword evidence="2 3" id="KW-0040">ANK repeat</keyword>